<organism evidence="2 3">
    <name type="scientific">Aegilops tauschii subsp. strangulata</name>
    <name type="common">Goatgrass</name>
    <dbReference type="NCBI Taxonomy" id="200361"/>
    <lineage>
        <taxon>Eukaryota</taxon>
        <taxon>Viridiplantae</taxon>
        <taxon>Streptophyta</taxon>
        <taxon>Embryophyta</taxon>
        <taxon>Tracheophyta</taxon>
        <taxon>Spermatophyta</taxon>
        <taxon>Magnoliopsida</taxon>
        <taxon>Liliopsida</taxon>
        <taxon>Poales</taxon>
        <taxon>Poaceae</taxon>
        <taxon>BOP clade</taxon>
        <taxon>Pooideae</taxon>
        <taxon>Triticodae</taxon>
        <taxon>Triticeae</taxon>
        <taxon>Triticinae</taxon>
        <taxon>Aegilops</taxon>
    </lineage>
</organism>
<keyword evidence="3" id="KW-1185">Reference proteome</keyword>
<reference evidence="2" key="5">
    <citation type="journal article" date="2021" name="G3 (Bethesda)">
        <title>Aegilops tauschii genome assembly Aet v5.0 features greater sequence contiguity and improved annotation.</title>
        <authorList>
            <person name="Wang L."/>
            <person name="Zhu T."/>
            <person name="Rodriguez J.C."/>
            <person name="Deal K.R."/>
            <person name="Dubcovsky J."/>
            <person name="McGuire P.E."/>
            <person name="Lux T."/>
            <person name="Spannagl M."/>
            <person name="Mayer K.F.X."/>
            <person name="Baldrich P."/>
            <person name="Meyers B.C."/>
            <person name="Huo N."/>
            <person name="Gu Y.Q."/>
            <person name="Zhou H."/>
            <person name="Devos K.M."/>
            <person name="Bennetzen J.L."/>
            <person name="Unver T."/>
            <person name="Budak H."/>
            <person name="Gulick P.J."/>
            <person name="Galiba G."/>
            <person name="Kalapos B."/>
            <person name="Nelson D.R."/>
            <person name="Li P."/>
            <person name="You F.M."/>
            <person name="Luo M.C."/>
            <person name="Dvorak J."/>
        </authorList>
    </citation>
    <scope>NUCLEOTIDE SEQUENCE [LARGE SCALE GENOMIC DNA]</scope>
    <source>
        <strain evidence="2">cv. AL8/78</strain>
    </source>
</reference>
<dbReference type="AlphaFoldDB" id="A0A453QB80"/>
<reference evidence="2" key="4">
    <citation type="submission" date="2019-03" db="UniProtKB">
        <authorList>
            <consortium name="EnsemblPlants"/>
        </authorList>
    </citation>
    <scope>IDENTIFICATION</scope>
</reference>
<dbReference type="Proteomes" id="UP000015105">
    <property type="component" value="Chromosome 7D"/>
</dbReference>
<dbReference type="Gramene" id="AET7Gv20023700.1">
    <property type="protein sequence ID" value="AET7Gv20023700.1"/>
    <property type="gene ID" value="AET7Gv20023700"/>
</dbReference>
<accession>A0A453QB80</accession>
<reference evidence="3" key="1">
    <citation type="journal article" date="2014" name="Science">
        <title>Ancient hybridizations among the ancestral genomes of bread wheat.</title>
        <authorList>
            <consortium name="International Wheat Genome Sequencing Consortium,"/>
            <person name="Marcussen T."/>
            <person name="Sandve S.R."/>
            <person name="Heier L."/>
            <person name="Spannagl M."/>
            <person name="Pfeifer M."/>
            <person name="Jakobsen K.S."/>
            <person name="Wulff B.B."/>
            <person name="Steuernagel B."/>
            <person name="Mayer K.F."/>
            <person name="Olsen O.A."/>
        </authorList>
    </citation>
    <scope>NUCLEOTIDE SEQUENCE [LARGE SCALE GENOMIC DNA]</scope>
    <source>
        <strain evidence="3">cv. AL8/78</strain>
    </source>
</reference>
<dbReference type="EnsemblPlants" id="AET7Gv20023700.1">
    <property type="protein sequence ID" value="AET7Gv20023700.1"/>
    <property type="gene ID" value="AET7Gv20023700"/>
</dbReference>
<name>A0A453QB80_AEGTS</name>
<reference evidence="2" key="3">
    <citation type="journal article" date="2017" name="Nature">
        <title>Genome sequence of the progenitor of the wheat D genome Aegilops tauschii.</title>
        <authorList>
            <person name="Luo M.C."/>
            <person name="Gu Y.Q."/>
            <person name="Puiu D."/>
            <person name="Wang H."/>
            <person name="Twardziok S.O."/>
            <person name="Deal K.R."/>
            <person name="Huo N."/>
            <person name="Zhu T."/>
            <person name="Wang L."/>
            <person name="Wang Y."/>
            <person name="McGuire P.E."/>
            <person name="Liu S."/>
            <person name="Long H."/>
            <person name="Ramasamy R.K."/>
            <person name="Rodriguez J.C."/>
            <person name="Van S.L."/>
            <person name="Yuan L."/>
            <person name="Wang Z."/>
            <person name="Xia Z."/>
            <person name="Xiao L."/>
            <person name="Anderson O.D."/>
            <person name="Ouyang S."/>
            <person name="Liang Y."/>
            <person name="Zimin A.V."/>
            <person name="Pertea G."/>
            <person name="Qi P."/>
            <person name="Bennetzen J.L."/>
            <person name="Dai X."/>
            <person name="Dawson M.W."/>
            <person name="Muller H.G."/>
            <person name="Kugler K."/>
            <person name="Rivarola-Duarte L."/>
            <person name="Spannagl M."/>
            <person name="Mayer K.F.X."/>
            <person name="Lu F.H."/>
            <person name="Bevan M.W."/>
            <person name="Leroy P."/>
            <person name="Li P."/>
            <person name="You F.M."/>
            <person name="Sun Q."/>
            <person name="Liu Z."/>
            <person name="Lyons E."/>
            <person name="Wicker T."/>
            <person name="Salzberg S.L."/>
            <person name="Devos K.M."/>
            <person name="Dvorak J."/>
        </authorList>
    </citation>
    <scope>NUCLEOTIDE SEQUENCE [LARGE SCALE GENOMIC DNA]</scope>
    <source>
        <strain evidence="2">cv. AL8/78</strain>
    </source>
</reference>
<evidence type="ECO:0000313" key="3">
    <source>
        <dbReference type="Proteomes" id="UP000015105"/>
    </source>
</evidence>
<reference evidence="3" key="2">
    <citation type="journal article" date="2017" name="Nat. Plants">
        <title>The Aegilops tauschii genome reveals multiple impacts of transposons.</title>
        <authorList>
            <person name="Zhao G."/>
            <person name="Zou C."/>
            <person name="Li K."/>
            <person name="Wang K."/>
            <person name="Li T."/>
            <person name="Gao L."/>
            <person name="Zhang X."/>
            <person name="Wang H."/>
            <person name="Yang Z."/>
            <person name="Liu X."/>
            <person name="Jiang W."/>
            <person name="Mao L."/>
            <person name="Kong X."/>
            <person name="Jiao Y."/>
            <person name="Jia J."/>
        </authorList>
    </citation>
    <scope>NUCLEOTIDE SEQUENCE [LARGE SCALE GENOMIC DNA]</scope>
    <source>
        <strain evidence="3">cv. AL8/78</strain>
    </source>
</reference>
<evidence type="ECO:0000256" key="1">
    <source>
        <dbReference type="SAM" id="MobiDB-lite"/>
    </source>
</evidence>
<feature type="compositionally biased region" description="Polar residues" evidence="1">
    <location>
        <begin position="50"/>
        <end position="72"/>
    </location>
</feature>
<sequence length="108" mass="11904">MRPPQARPGRQLGSLPQACSGAAPLASSIGYLDLCLSRWSSSRRAPSRSKPQSHGTFQHRQTQSTQDQMEWQTGQKTTCIPGYEIQSENMNVLGSRGALHVVYFSAQQ</sequence>
<proteinExistence type="predicted"/>
<protein>
    <submittedName>
        <fullName evidence="2">Uncharacterized protein</fullName>
    </submittedName>
</protein>
<feature type="region of interest" description="Disordered" evidence="1">
    <location>
        <begin position="42"/>
        <end position="72"/>
    </location>
</feature>
<evidence type="ECO:0000313" key="2">
    <source>
        <dbReference type="EnsemblPlants" id="AET7Gv20023700.1"/>
    </source>
</evidence>